<dbReference type="STRING" id="477974.Daud_0833"/>
<dbReference type="PANTHER" id="PTHR42953">
    <property type="entry name" value="HIGH-AFFINITY ZINC UPTAKE SYSTEM PROTEIN ZNUA-RELATED"/>
    <property type="match status" value="1"/>
</dbReference>
<evidence type="ECO:0000313" key="7">
    <source>
        <dbReference type="Proteomes" id="UP000008544"/>
    </source>
</evidence>
<keyword evidence="2 4" id="KW-0813">Transport</keyword>
<keyword evidence="5" id="KW-0812">Transmembrane</keyword>
<dbReference type="InterPro" id="IPR006127">
    <property type="entry name" value="ZnuA-like"/>
</dbReference>
<dbReference type="Pfam" id="PF01297">
    <property type="entry name" value="ZnuA"/>
    <property type="match status" value="1"/>
</dbReference>
<evidence type="ECO:0000256" key="1">
    <source>
        <dbReference type="ARBA" id="ARBA00011028"/>
    </source>
</evidence>
<accession>B1I2Y7</accession>
<evidence type="ECO:0000256" key="5">
    <source>
        <dbReference type="SAM" id="Phobius"/>
    </source>
</evidence>
<dbReference type="KEGG" id="dau:Daud_0833"/>
<dbReference type="InterPro" id="IPR006128">
    <property type="entry name" value="Lipoprotein_PsaA-like"/>
</dbReference>
<gene>
    <name evidence="6" type="ordered locus">Daud_0833</name>
</gene>
<dbReference type="PRINTS" id="PR00690">
    <property type="entry name" value="ADHESNFAMILY"/>
</dbReference>
<evidence type="ECO:0000256" key="2">
    <source>
        <dbReference type="ARBA" id="ARBA00022448"/>
    </source>
</evidence>
<dbReference type="Gene3D" id="3.40.50.1980">
    <property type="entry name" value="Nitrogenase molybdenum iron protein domain"/>
    <property type="match status" value="2"/>
</dbReference>
<evidence type="ECO:0000313" key="6">
    <source>
        <dbReference type="EMBL" id="ACA59348.1"/>
    </source>
</evidence>
<name>B1I2Y7_DESAP</name>
<reference evidence="6 7" key="2">
    <citation type="journal article" date="2008" name="Science">
        <title>Environmental genomics reveals a single-species ecosystem deep within Earth.</title>
        <authorList>
            <person name="Chivian D."/>
            <person name="Brodie E.L."/>
            <person name="Alm E.J."/>
            <person name="Culley D.E."/>
            <person name="Dehal P.S."/>
            <person name="Desantis T.Z."/>
            <person name="Gihring T.M."/>
            <person name="Lapidus A."/>
            <person name="Lin L.H."/>
            <person name="Lowry S.R."/>
            <person name="Moser D.P."/>
            <person name="Richardson P.M."/>
            <person name="Southam G."/>
            <person name="Wanger G."/>
            <person name="Pratt L.M."/>
            <person name="Andersen G.L."/>
            <person name="Hazen T.C."/>
            <person name="Brockman F.J."/>
            <person name="Arkin A.P."/>
            <person name="Onstott T.C."/>
        </authorList>
    </citation>
    <scope>NUCLEOTIDE SEQUENCE [LARGE SCALE GENOMIC DNA]</scope>
    <source>
        <strain evidence="6 7">MP104C</strain>
    </source>
</reference>
<reference evidence="7" key="1">
    <citation type="submission" date="2007-10" db="EMBL/GenBank/DDBJ databases">
        <title>Complete sequence of chromosome of Desulforudis audaxviator MP104C.</title>
        <authorList>
            <person name="Copeland A."/>
            <person name="Lucas S."/>
            <person name="Lapidus A."/>
            <person name="Barry K."/>
            <person name="Glavina del Rio T."/>
            <person name="Dalin E."/>
            <person name="Tice H."/>
            <person name="Bruce D."/>
            <person name="Pitluck S."/>
            <person name="Lowry S.R."/>
            <person name="Larimer F."/>
            <person name="Land M.L."/>
            <person name="Hauser L."/>
            <person name="Kyrpides N."/>
            <person name="Ivanova N.N."/>
            <person name="Richardson P."/>
        </authorList>
    </citation>
    <scope>NUCLEOTIDE SEQUENCE [LARGE SCALE GENOMIC DNA]</scope>
    <source>
        <strain evidence="7">MP104C</strain>
    </source>
</reference>
<sequence>MDQVSALSEGGSIVFYRTRKTLAGLVCLLFVFAAGCGGPAETPQSPGPGKTVVIATIFPLADIAKNIGGDRVAVSTLLPRGASPHTFEPTPRQMEQVTGARVLIQVGAGLDDWAGKLAGVAGKDLLRVAVTEGLSLRAGGHQHAECAGHAHEHDHNACPAAETAAADPAYGFADPHVWLDPVLVRDEIAPRIFSALCQAAPEDADYFAANLESYQAELTVLHADLTALTAGFERRSFIAYHSAWGYFADRYGLVEAATVEEAPGKEPSPGWIMKVVETARAHQAGAIFAEPQFSTKAAEVIAAEYGARVLVLDPLGGEDIPGYDSYVNLMRSNAAVLAEGLSRVD</sequence>
<dbReference type="GO" id="GO:0030001">
    <property type="term" value="P:metal ion transport"/>
    <property type="evidence" value="ECO:0007669"/>
    <property type="project" value="InterPro"/>
</dbReference>
<dbReference type="PANTHER" id="PTHR42953:SF3">
    <property type="entry name" value="HIGH-AFFINITY ZINC UPTAKE SYSTEM PROTEIN ZNUA"/>
    <property type="match status" value="1"/>
</dbReference>
<keyword evidence="7" id="KW-1185">Reference proteome</keyword>
<proteinExistence type="inferred from homology"/>
<protein>
    <submittedName>
        <fullName evidence="6">Periplasmic solute binding protein</fullName>
    </submittedName>
</protein>
<dbReference type="Proteomes" id="UP000008544">
    <property type="component" value="Chromosome"/>
</dbReference>
<dbReference type="SUPFAM" id="SSF53807">
    <property type="entry name" value="Helical backbone' metal receptor"/>
    <property type="match status" value="1"/>
</dbReference>
<dbReference type="AlphaFoldDB" id="B1I2Y7"/>
<keyword evidence="5" id="KW-0472">Membrane</keyword>
<dbReference type="InterPro" id="IPR006129">
    <property type="entry name" value="AdhesinB"/>
</dbReference>
<comment type="similarity">
    <text evidence="1 4">Belongs to the bacterial solute-binding protein 9 family.</text>
</comment>
<dbReference type="PRINTS" id="PR00691">
    <property type="entry name" value="ADHESINB"/>
</dbReference>
<feature type="transmembrane region" description="Helical" evidence="5">
    <location>
        <begin position="21"/>
        <end position="40"/>
    </location>
</feature>
<dbReference type="HOGENOM" id="CLU_016838_1_2_9"/>
<dbReference type="GO" id="GO:0007155">
    <property type="term" value="P:cell adhesion"/>
    <property type="evidence" value="ECO:0007669"/>
    <property type="project" value="InterPro"/>
</dbReference>
<evidence type="ECO:0000256" key="4">
    <source>
        <dbReference type="RuleBase" id="RU003512"/>
    </source>
</evidence>
<dbReference type="InterPro" id="IPR050492">
    <property type="entry name" value="Bact_metal-bind_prot9"/>
</dbReference>
<dbReference type="eggNOG" id="COG0803">
    <property type="taxonomic scope" value="Bacteria"/>
</dbReference>
<dbReference type="GO" id="GO:0046872">
    <property type="term" value="F:metal ion binding"/>
    <property type="evidence" value="ECO:0007669"/>
    <property type="project" value="InterPro"/>
</dbReference>
<keyword evidence="3" id="KW-0732">Signal</keyword>
<dbReference type="EMBL" id="CP000860">
    <property type="protein sequence ID" value="ACA59348.1"/>
    <property type="molecule type" value="Genomic_DNA"/>
</dbReference>
<evidence type="ECO:0000256" key="3">
    <source>
        <dbReference type="ARBA" id="ARBA00022729"/>
    </source>
</evidence>
<organism evidence="6 7">
    <name type="scientific">Desulforudis audaxviator (strain MP104C)</name>
    <dbReference type="NCBI Taxonomy" id="477974"/>
    <lineage>
        <taxon>Bacteria</taxon>
        <taxon>Bacillati</taxon>
        <taxon>Bacillota</taxon>
        <taxon>Clostridia</taxon>
        <taxon>Thermoanaerobacterales</taxon>
        <taxon>Candidatus Desulforudaceae</taxon>
        <taxon>Candidatus Desulforudis</taxon>
    </lineage>
</organism>
<keyword evidence="5" id="KW-1133">Transmembrane helix</keyword>